<keyword evidence="2" id="KW-1185">Reference proteome</keyword>
<accession>A0ACC0LJT7</accession>
<reference evidence="1" key="1">
    <citation type="submission" date="2022-02" db="EMBL/GenBank/DDBJ databases">
        <title>Plant Genome Project.</title>
        <authorList>
            <person name="Zhang R.-G."/>
        </authorList>
    </citation>
    <scope>NUCLEOTIDE SEQUENCE</scope>
    <source>
        <strain evidence="1">AT1</strain>
    </source>
</reference>
<dbReference type="Proteomes" id="UP001062846">
    <property type="component" value="Chromosome 12"/>
</dbReference>
<proteinExistence type="predicted"/>
<sequence length="156" mass="17810">MIRQLPWVRIYRECGQAFERVRLVNPFGSTNGIYMHGICCLLSSTKMDYFKAAIAQRDKIDFLSIFTNAGVKPSWDATYTKDAIENAVKGHTGTAVYVSCRKMNNTCVKLFEIYICLDVPGAKYEDRDLFLPLIFHRQMGVKSQRKGENVLDTLPD</sequence>
<protein>
    <submittedName>
        <fullName evidence="1">Uncharacterized protein</fullName>
    </submittedName>
</protein>
<dbReference type="EMBL" id="CM046399">
    <property type="protein sequence ID" value="KAI8528567.1"/>
    <property type="molecule type" value="Genomic_DNA"/>
</dbReference>
<name>A0ACC0LJT7_RHOML</name>
<organism evidence="1 2">
    <name type="scientific">Rhododendron molle</name>
    <name type="common">Chinese azalea</name>
    <name type="synonym">Azalea mollis</name>
    <dbReference type="NCBI Taxonomy" id="49168"/>
    <lineage>
        <taxon>Eukaryota</taxon>
        <taxon>Viridiplantae</taxon>
        <taxon>Streptophyta</taxon>
        <taxon>Embryophyta</taxon>
        <taxon>Tracheophyta</taxon>
        <taxon>Spermatophyta</taxon>
        <taxon>Magnoliopsida</taxon>
        <taxon>eudicotyledons</taxon>
        <taxon>Gunneridae</taxon>
        <taxon>Pentapetalae</taxon>
        <taxon>asterids</taxon>
        <taxon>Ericales</taxon>
        <taxon>Ericaceae</taxon>
        <taxon>Ericoideae</taxon>
        <taxon>Rhodoreae</taxon>
        <taxon>Rhododendron</taxon>
    </lineage>
</organism>
<evidence type="ECO:0000313" key="2">
    <source>
        <dbReference type="Proteomes" id="UP001062846"/>
    </source>
</evidence>
<evidence type="ECO:0000313" key="1">
    <source>
        <dbReference type="EMBL" id="KAI8528567.1"/>
    </source>
</evidence>
<gene>
    <name evidence="1" type="ORF">RHMOL_Rhmol12G0158500</name>
</gene>
<comment type="caution">
    <text evidence="1">The sequence shown here is derived from an EMBL/GenBank/DDBJ whole genome shotgun (WGS) entry which is preliminary data.</text>
</comment>